<dbReference type="EMBL" id="CAADFN010000003">
    <property type="protein sequence ID" value="VFK13379.1"/>
    <property type="molecule type" value="Genomic_DNA"/>
</dbReference>
<keyword evidence="1" id="KW-0812">Transmembrane</keyword>
<dbReference type="AlphaFoldDB" id="A0A450W8L8"/>
<evidence type="ECO:0000256" key="1">
    <source>
        <dbReference type="SAM" id="Phobius"/>
    </source>
</evidence>
<feature type="transmembrane region" description="Helical" evidence="1">
    <location>
        <begin position="33"/>
        <end position="51"/>
    </location>
</feature>
<reference evidence="2" key="1">
    <citation type="submission" date="2019-02" db="EMBL/GenBank/DDBJ databases">
        <authorList>
            <person name="Gruber-Vodicka R. H."/>
            <person name="Seah K. B. B."/>
        </authorList>
    </citation>
    <scope>NUCLEOTIDE SEQUENCE</scope>
    <source>
        <strain evidence="2">BECK_BY7</strain>
    </source>
</reference>
<evidence type="ECO:0000313" key="2">
    <source>
        <dbReference type="EMBL" id="VFK13379.1"/>
    </source>
</evidence>
<accession>A0A450W8L8</accession>
<organism evidence="2">
    <name type="scientific">Candidatus Kentrum sp. LFY</name>
    <dbReference type="NCBI Taxonomy" id="2126342"/>
    <lineage>
        <taxon>Bacteria</taxon>
        <taxon>Pseudomonadati</taxon>
        <taxon>Pseudomonadota</taxon>
        <taxon>Gammaproteobacteria</taxon>
        <taxon>Candidatus Kentrum</taxon>
    </lineage>
</organism>
<keyword evidence="1" id="KW-0472">Membrane</keyword>
<protein>
    <submittedName>
        <fullName evidence="2">Uncharacterized protein</fullName>
    </submittedName>
</protein>
<gene>
    <name evidence="2" type="ORF">BECKLFY1418C_GA0070996_100322</name>
</gene>
<keyword evidence="1" id="KW-1133">Transmembrane helix</keyword>
<feature type="transmembrane region" description="Helical" evidence="1">
    <location>
        <begin position="71"/>
        <end position="90"/>
    </location>
</feature>
<sequence>MPSHTMNGHEIDGHKDRDEVISGLERISGRMRVVSMLIMTTTLSNMVLTLWTVHRISMSDLSRWGASEMTVFILFCTIVAIMAAIGFDFLKRKGDAYFEEPSDELHGSKISDKEYSLKGRIIMRGYSNHASLPLIPGRFGPGIIAGVNLLLPFLTLTLMTTMDTRF</sequence>
<proteinExistence type="predicted"/>
<feature type="transmembrane region" description="Helical" evidence="1">
    <location>
        <begin position="139"/>
        <end position="159"/>
    </location>
</feature>
<name>A0A450W8L8_9GAMM</name>